<dbReference type="GO" id="GO:0005829">
    <property type="term" value="C:cytosol"/>
    <property type="evidence" value="ECO:0007669"/>
    <property type="project" value="TreeGrafter"/>
</dbReference>
<dbReference type="Gene3D" id="2.30.38.10">
    <property type="entry name" value="Luciferase, Domain 3"/>
    <property type="match status" value="1"/>
</dbReference>
<accession>A0A0C1R7U7</accession>
<dbReference type="EMBL" id="JHEG02000042">
    <property type="protein sequence ID" value="KIE11768.1"/>
    <property type="molecule type" value="Genomic_DNA"/>
</dbReference>
<dbReference type="GO" id="GO:0003824">
    <property type="term" value="F:catalytic activity"/>
    <property type="evidence" value="ECO:0007669"/>
    <property type="project" value="InterPro"/>
</dbReference>
<evidence type="ECO:0000256" key="2">
    <source>
        <dbReference type="ARBA" id="ARBA00006432"/>
    </source>
</evidence>
<dbReference type="InterPro" id="IPR045851">
    <property type="entry name" value="AMP-bd_C_sf"/>
</dbReference>
<proteinExistence type="inferred from homology"/>
<dbReference type="Gene3D" id="3.30.300.30">
    <property type="match status" value="1"/>
</dbReference>
<reference evidence="6" key="1">
    <citation type="journal article" date="2015" name="Genome Announc.">
        <title>Draft Genome Sequence of Tolypothrix boutellei Strain VB521301.</title>
        <authorList>
            <person name="Chandrababunaidu M.M."/>
            <person name="Singh D."/>
            <person name="Sen D."/>
            <person name="Bhan S."/>
            <person name="Das S."/>
            <person name="Gupta A."/>
            <person name="Adhikary S.P."/>
            <person name="Tripathy S."/>
        </authorList>
    </citation>
    <scope>NUCLEOTIDE SEQUENCE</scope>
    <source>
        <strain evidence="6">VB521301</strain>
    </source>
</reference>
<comment type="caution">
    <text evidence="6">The sequence shown here is derived from an EMBL/GenBank/DDBJ whole genome shotgun (WGS) entry which is preliminary data.</text>
</comment>
<dbReference type="InterPro" id="IPR001242">
    <property type="entry name" value="Condensation_dom"/>
</dbReference>
<dbReference type="InterPro" id="IPR023213">
    <property type="entry name" value="CAT-like_dom_sf"/>
</dbReference>
<dbReference type="PROSITE" id="PS00455">
    <property type="entry name" value="AMP_BINDING"/>
    <property type="match status" value="1"/>
</dbReference>
<dbReference type="InterPro" id="IPR020806">
    <property type="entry name" value="PKS_PP-bd"/>
</dbReference>
<organism evidence="6">
    <name type="scientific">Tolypothrix bouteillei VB521301</name>
    <dbReference type="NCBI Taxonomy" id="1479485"/>
    <lineage>
        <taxon>Bacteria</taxon>
        <taxon>Bacillati</taxon>
        <taxon>Cyanobacteriota</taxon>
        <taxon>Cyanophyceae</taxon>
        <taxon>Nostocales</taxon>
        <taxon>Tolypothrichaceae</taxon>
        <taxon>Tolypothrix</taxon>
    </lineage>
</organism>
<dbReference type="PROSITE" id="PS50075">
    <property type="entry name" value="CARRIER"/>
    <property type="match status" value="1"/>
</dbReference>
<dbReference type="OrthoDB" id="9765680at2"/>
<keyword evidence="4" id="KW-0597">Phosphoprotein</keyword>
<dbReference type="Pfam" id="PF00668">
    <property type="entry name" value="Condensation"/>
    <property type="match status" value="1"/>
</dbReference>
<dbReference type="InterPro" id="IPR010071">
    <property type="entry name" value="AA_adenyl_dom"/>
</dbReference>
<dbReference type="FunFam" id="3.30.300.30:FF:000010">
    <property type="entry name" value="Enterobactin synthetase component F"/>
    <property type="match status" value="1"/>
</dbReference>
<dbReference type="Gene3D" id="3.40.50.980">
    <property type="match status" value="2"/>
</dbReference>
<dbReference type="FunFam" id="3.40.50.980:FF:000001">
    <property type="entry name" value="Non-ribosomal peptide synthetase"/>
    <property type="match status" value="1"/>
</dbReference>
<evidence type="ECO:0000259" key="5">
    <source>
        <dbReference type="PROSITE" id="PS50075"/>
    </source>
</evidence>
<gene>
    <name evidence="6" type="ORF">DA73_0213890</name>
</gene>
<dbReference type="Gene3D" id="1.10.1200.10">
    <property type="entry name" value="ACP-like"/>
    <property type="match status" value="1"/>
</dbReference>
<comment type="cofactor">
    <cofactor evidence="1">
        <name>pantetheine 4'-phosphate</name>
        <dbReference type="ChEBI" id="CHEBI:47942"/>
    </cofactor>
</comment>
<dbReference type="InterPro" id="IPR020845">
    <property type="entry name" value="AMP-binding_CS"/>
</dbReference>
<dbReference type="FunFam" id="3.40.50.12780:FF:000012">
    <property type="entry name" value="Non-ribosomal peptide synthetase"/>
    <property type="match status" value="1"/>
</dbReference>
<dbReference type="InterPro" id="IPR036736">
    <property type="entry name" value="ACP-like_sf"/>
</dbReference>
<dbReference type="SUPFAM" id="SSF47336">
    <property type="entry name" value="ACP-like"/>
    <property type="match status" value="1"/>
</dbReference>
<dbReference type="AlphaFoldDB" id="A0A0C1R7U7"/>
<dbReference type="GO" id="GO:0043041">
    <property type="term" value="P:amino acid activation for nonribosomal peptide biosynthetic process"/>
    <property type="evidence" value="ECO:0007669"/>
    <property type="project" value="TreeGrafter"/>
</dbReference>
<keyword evidence="3" id="KW-0596">Phosphopantetheine</keyword>
<dbReference type="GO" id="GO:0008610">
    <property type="term" value="P:lipid biosynthetic process"/>
    <property type="evidence" value="ECO:0007669"/>
    <property type="project" value="UniProtKB-ARBA"/>
</dbReference>
<dbReference type="GO" id="GO:0044550">
    <property type="term" value="P:secondary metabolite biosynthetic process"/>
    <property type="evidence" value="ECO:0007669"/>
    <property type="project" value="UniProtKB-ARBA"/>
</dbReference>
<dbReference type="CDD" id="cd12117">
    <property type="entry name" value="A_NRPS_Srf_like"/>
    <property type="match status" value="1"/>
</dbReference>
<dbReference type="InterPro" id="IPR009081">
    <property type="entry name" value="PP-bd_ACP"/>
</dbReference>
<dbReference type="InterPro" id="IPR006162">
    <property type="entry name" value="Ppantetheine_attach_site"/>
</dbReference>
<dbReference type="InterPro" id="IPR025110">
    <property type="entry name" value="AMP-bd_C"/>
</dbReference>
<protein>
    <submittedName>
        <fullName evidence="6">Peptide synthetase</fullName>
    </submittedName>
</protein>
<dbReference type="NCBIfam" id="TIGR01733">
    <property type="entry name" value="AA-adenyl-dom"/>
    <property type="match status" value="1"/>
</dbReference>
<dbReference type="Pfam" id="PF00501">
    <property type="entry name" value="AMP-binding"/>
    <property type="match status" value="1"/>
</dbReference>
<dbReference type="Gene3D" id="3.30.559.10">
    <property type="entry name" value="Chloramphenicol acetyltransferase-like domain"/>
    <property type="match status" value="1"/>
</dbReference>
<dbReference type="SUPFAM" id="SSF52777">
    <property type="entry name" value="CoA-dependent acyltransferases"/>
    <property type="match status" value="2"/>
</dbReference>
<dbReference type="GO" id="GO:0031177">
    <property type="term" value="F:phosphopantetheine binding"/>
    <property type="evidence" value="ECO:0007669"/>
    <property type="project" value="InterPro"/>
</dbReference>
<dbReference type="Pfam" id="PF13193">
    <property type="entry name" value="AMP-binding_C"/>
    <property type="match status" value="1"/>
</dbReference>
<dbReference type="InterPro" id="IPR000873">
    <property type="entry name" value="AMP-dep_synth/lig_dom"/>
</dbReference>
<comment type="similarity">
    <text evidence="2">Belongs to the ATP-dependent AMP-binding enzyme family.</text>
</comment>
<dbReference type="STRING" id="1479485.DA73_0213890"/>
<dbReference type="FunFam" id="1.10.1200.10:FF:000005">
    <property type="entry name" value="Nonribosomal peptide synthetase 1"/>
    <property type="match status" value="1"/>
</dbReference>
<dbReference type="SUPFAM" id="SSF56801">
    <property type="entry name" value="Acetyl-CoA synthetase-like"/>
    <property type="match status" value="1"/>
</dbReference>
<evidence type="ECO:0000256" key="1">
    <source>
        <dbReference type="ARBA" id="ARBA00001957"/>
    </source>
</evidence>
<sequence>MNNIEDLYELSPMQQGMLFHTLYAPESELYFEQLVCILSGELNFPAFQQAWHSVVTRHSVLRSSFYWEEIEKPLQMVSKQVELPWVELDWRHLTSKEQQQHLEEFLKCDRQKGFELDMAPLIRFTVIHLAEQTYQFVWSHHHILFDGWSMQIVLKEVFAFYEANHRGEHLHLLPAHSYREYIDWLQQQDIDRAKNFWRQTLQGFETPTPLGGNREQGTGERERIYDEQHFQLSQTATDKLQYVARQYHLTLNNLVQGAWALLLSRYSGESDVVFGATVSGRPPNLVGVDSIVGLLINTIPRRVKITAKTELLSWLKHLQTQAFEQEQYAYFSLAEIQRLSDIPPETSLFESLLVFENYPLDSNQKESKKTLEISHLRCFERTNYPLTAVINPGLQLSGRIIYDTSCFEEQTIARAIQHFQTLLEGIIANIQQEISQLSLLSAAEEEQLILLENHQKIDSIHYKCIHNLFEQQVEKTSNAVAIVYEKQNLTYRELNNRANQLAHYLQALGVKPEVRVGICVDRSPLMVVGILAILKAGGVYVPLDPAYPLERLAFMLGDVQASVLLTQTHLCDRLPIQDRTVVNLDLDWEIITQYKEDNLASEVNPENLAYIIYTSGSTGTPKGTEVPHRSIIGFMFGVDYIHLNADSIWLQHSSISWDALTLELWSPLLYGGRCVLYPEKIPTPVDLSRIIQEQGVNTLFLTTALFNLAIDTIPEGLLEVKQLLFGGESVSLPHVRRALELLPETKIIHAYGPSECTVFTSCYPIPKQLAQNVRSIPIGKPIGDRTVYLLDRDFHRVPLEVPGELYVGGASVARGYLNQPTLTREKFIPNPFVEGDTLYKTGDLARRLPDGNLEFLNRIDTQVKIRGFRIELEEIEAVLIQHPDIKQVLVTLKEGEPGNKYVIAYLLTKENPPTVETQDFTSRLRKFLKKKLPDYMIPTAFIFLKEFPLTPNGKIDRRALPAPDISQRNQGIDFVAPRTPTEQELATIWVEVLRLKQVGIYENFFELGGHSLLATQIISRLRETFLINYSLRELFENPTIAELAKIVSDRQLEQAENSLLEEILGEVDELSEEEAMQQLLL</sequence>
<dbReference type="PANTHER" id="PTHR45527">
    <property type="entry name" value="NONRIBOSOMAL PEPTIDE SYNTHETASE"/>
    <property type="match status" value="1"/>
</dbReference>
<dbReference type="Pfam" id="PF00550">
    <property type="entry name" value="PP-binding"/>
    <property type="match status" value="1"/>
</dbReference>
<evidence type="ECO:0000313" key="6">
    <source>
        <dbReference type="EMBL" id="KIE11768.1"/>
    </source>
</evidence>
<evidence type="ECO:0000256" key="4">
    <source>
        <dbReference type="ARBA" id="ARBA00022553"/>
    </source>
</evidence>
<dbReference type="PANTHER" id="PTHR45527:SF1">
    <property type="entry name" value="FATTY ACID SYNTHASE"/>
    <property type="match status" value="1"/>
</dbReference>
<dbReference type="CDD" id="cd19543">
    <property type="entry name" value="DCL_NRPS"/>
    <property type="match status" value="1"/>
</dbReference>
<dbReference type="PROSITE" id="PS00012">
    <property type="entry name" value="PHOSPHOPANTETHEINE"/>
    <property type="match status" value="1"/>
</dbReference>
<dbReference type="SMART" id="SM00823">
    <property type="entry name" value="PKS_PP"/>
    <property type="match status" value="1"/>
</dbReference>
<evidence type="ECO:0000256" key="3">
    <source>
        <dbReference type="ARBA" id="ARBA00022450"/>
    </source>
</evidence>
<dbReference type="Gene3D" id="3.30.559.30">
    <property type="entry name" value="Nonribosomal peptide synthetase, condensation domain"/>
    <property type="match status" value="1"/>
</dbReference>
<dbReference type="FunFam" id="2.30.38.10:FF:000001">
    <property type="entry name" value="Non-ribosomal peptide synthetase PvdI"/>
    <property type="match status" value="1"/>
</dbReference>
<name>A0A0C1R7U7_9CYAN</name>
<feature type="domain" description="Carrier" evidence="5">
    <location>
        <begin position="976"/>
        <end position="1051"/>
    </location>
</feature>